<evidence type="ECO:0000256" key="1">
    <source>
        <dbReference type="SAM" id="MobiDB-lite"/>
    </source>
</evidence>
<comment type="caution">
    <text evidence="2">The sequence shown here is derived from an EMBL/GenBank/DDBJ whole genome shotgun (WGS) entry which is preliminary data.</text>
</comment>
<evidence type="ECO:0000313" key="2">
    <source>
        <dbReference type="EMBL" id="KAK4106851.1"/>
    </source>
</evidence>
<gene>
    <name evidence="2" type="ORF">N658DRAFT_32677</name>
</gene>
<protein>
    <submittedName>
        <fullName evidence="2">Uncharacterized protein</fullName>
    </submittedName>
</protein>
<feature type="region of interest" description="Disordered" evidence="1">
    <location>
        <begin position="1"/>
        <end position="21"/>
    </location>
</feature>
<keyword evidence="3" id="KW-1185">Reference proteome</keyword>
<name>A0AAN6QC53_9PEZI</name>
<sequence>MSLAGVLTAEQPKGEMKLTTPRSSSALLRDCKPVGGIACGMVRMVPDWNKNDAADEGVGRAPEHLSSILEAFVVGPGVQVTSVVLSSEDALNPRNFLVRLALFIAHNETFS</sequence>
<accession>A0AAN6QC53</accession>
<organism evidence="2 3">
    <name type="scientific">Parathielavia hyrcaniae</name>
    <dbReference type="NCBI Taxonomy" id="113614"/>
    <lineage>
        <taxon>Eukaryota</taxon>
        <taxon>Fungi</taxon>
        <taxon>Dikarya</taxon>
        <taxon>Ascomycota</taxon>
        <taxon>Pezizomycotina</taxon>
        <taxon>Sordariomycetes</taxon>
        <taxon>Sordariomycetidae</taxon>
        <taxon>Sordariales</taxon>
        <taxon>Chaetomiaceae</taxon>
        <taxon>Parathielavia</taxon>
    </lineage>
</organism>
<reference evidence="2" key="1">
    <citation type="journal article" date="2023" name="Mol. Phylogenet. Evol.">
        <title>Genome-scale phylogeny and comparative genomics of the fungal order Sordariales.</title>
        <authorList>
            <person name="Hensen N."/>
            <person name="Bonometti L."/>
            <person name="Westerberg I."/>
            <person name="Brannstrom I.O."/>
            <person name="Guillou S."/>
            <person name="Cros-Aarteil S."/>
            <person name="Calhoun S."/>
            <person name="Haridas S."/>
            <person name="Kuo A."/>
            <person name="Mondo S."/>
            <person name="Pangilinan J."/>
            <person name="Riley R."/>
            <person name="LaButti K."/>
            <person name="Andreopoulos B."/>
            <person name="Lipzen A."/>
            <person name="Chen C."/>
            <person name="Yan M."/>
            <person name="Daum C."/>
            <person name="Ng V."/>
            <person name="Clum A."/>
            <person name="Steindorff A."/>
            <person name="Ohm R.A."/>
            <person name="Martin F."/>
            <person name="Silar P."/>
            <person name="Natvig D.O."/>
            <person name="Lalanne C."/>
            <person name="Gautier V."/>
            <person name="Ament-Velasquez S.L."/>
            <person name="Kruys A."/>
            <person name="Hutchinson M.I."/>
            <person name="Powell A.J."/>
            <person name="Barry K."/>
            <person name="Miller A.N."/>
            <person name="Grigoriev I.V."/>
            <person name="Debuchy R."/>
            <person name="Gladieux P."/>
            <person name="Hiltunen Thoren M."/>
            <person name="Johannesson H."/>
        </authorList>
    </citation>
    <scope>NUCLEOTIDE SEQUENCE</scope>
    <source>
        <strain evidence="2">CBS 757.83</strain>
    </source>
</reference>
<proteinExistence type="predicted"/>
<evidence type="ECO:0000313" key="3">
    <source>
        <dbReference type="Proteomes" id="UP001305647"/>
    </source>
</evidence>
<reference evidence="2" key="2">
    <citation type="submission" date="2023-05" db="EMBL/GenBank/DDBJ databases">
        <authorList>
            <consortium name="Lawrence Berkeley National Laboratory"/>
            <person name="Steindorff A."/>
            <person name="Hensen N."/>
            <person name="Bonometti L."/>
            <person name="Westerberg I."/>
            <person name="Brannstrom I.O."/>
            <person name="Guillou S."/>
            <person name="Cros-Aarteil S."/>
            <person name="Calhoun S."/>
            <person name="Haridas S."/>
            <person name="Kuo A."/>
            <person name="Mondo S."/>
            <person name="Pangilinan J."/>
            <person name="Riley R."/>
            <person name="Labutti K."/>
            <person name="Andreopoulos B."/>
            <person name="Lipzen A."/>
            <person name="Chen C."/>
            <person name="Yanf M."/>
            <person name="Daum C."/>
            <person name="Ng V."/>
            <person name="Clum A."/>
            <person name="Ohm R."/>
            <person name="Martin F."/>
            <person name="Silar P."/>
            <person name="Natvig D."/>
            <person name="Lalanne C."/>
            <person name="Gautier V."/>
            <person name="Ament-Velasquez S.L."/>
            <person name="Kruys A."/>
            <person name="Hutchinson M.I."/>
            <person name="Powell A.J."/>
            <person name="Barry K."/>
            <person name="Miller A.N."/>
            <person name="Grigoriev I.V."/>
            <person name="Debuchy R."/>
            <person name="Gladieux P."/>
            <person name="Thoren M.H."/>
            <person name="Johannesson H."/>
        </authorList>
    </citation>
    <scope>NUCLEOTIDE SEQUENCE</scope>
    <source>
        <strain evidence="2">CBS 757.83</strain>
    </source>
</reference>
<dbReference type="AlphaFoldDB" id="A0AAN6QC53"/>
<dbReference type="Proteomes" id="UP001305647">
    <property type="component" value="Unassembled WGS sequence"/>
</dbReference>
<dbReference type="EMBL" id="MU863624">
    <property type="protein sequence ID" value="KAK4106851.1"/>
    <property type="molecule type" value="Genomic_DNA"/>
</dbReference>